<dbReference type="PANTHER" id="PTHR11014:SF63">
    <property type="entry name" value="METALLOPEPTIDASE, PUTATIVE (AFU_ORTHOLOGUE AFUA_6G09600)-RELATED"/>
    <property type="match status" value="1"/>
</dbReference>
<feature type="binding site" evidence="1">
    <location>
        <position position="366"/>
    </location>
    <ligand>
        <name>Mn(2+)</name>
        <dbReference type="ChEBI" id="CHEBI:29035"/>
        <label>2</label>
    </ligand>
</feature>
<dbReference type="PANTHER" id="PTHR11014">
    <property type="entry name" value="PEPTIDASE M20 FAMILY MEMBER"/>
    <property type="match status" value="1"/>
</dbReference>
<feature type="binding site" evidence="1">
    <location>
        <position position="111"/>
    </location>
    <ligand>
        <name>Mn(2+)</name>
        <dbReference type="ChEBI" id="CHEBI:29035"/>
        <label>2</label>
    </ligand>
</feature>
<dbReference type="Proteomes" id="UP000285376">
    <property type="component" value="Unassembled WGS sequence"/>
</dbReference>
<dbReference type="Gene3D" id="3.40.630.10">
    <property type="entry name" value="Zn peptidases"/>
    <property type="match status" value="1"/>
</dbReference>
<evidence type="ECO:0000313" key="3">
    <source>
        <dbReference type="EMBL" id="RHW46584.1"/>
    </source>
</evidence>
<proteinExistence type="predicted"/>
<dbReference type="PIRSF" id="PIRSF005962">
    <property type="entry name" value="Pept_M20D_amidohydro"/>
    <property type="match status" value="1"/>
</dbReference>
<reference evidence="3 4" key="1">
    <citation type="submission" date="2018-08" db="EMBL/GenBank/DDBJ databases">
        <title>Whole genome sequence analysis of Dermacoccus abyssi bacteria isolated from Deep Mariana trench Micromonospora spp reveals genes involved in the environmental adaptation and production of secondary metabolites.</title>
        <authorList>
            <person name="Abdel-Mageed W.M."/>
            <person name="Lehri B."/>
            <person name="Nouioui I."/>
            <person name="Goodfellow I."/>
            <person name="Jaspars M."/>
            <person name="Karlyshev A."/>
        </authorList>
    </citation>
    <scope>NUCLEOTIDE SEQUENCE [LARGE SCALE GENOMIC DNA]</scope>
    <source>
        <strain evidence="3 4">MT1.1</strain>
    </source>
</reference>
<dbReference type="Pfam" id="PF07687">
    <property type="entry name" value="M20_dimer"/>
    <property type="match status" value="1"/>
</dbReference>
<dbReference type="InterPro" id="IPR036264">
    <property type="entry name" value="Bact_exopeptidase_dim_dom"/>
</dbReference>
<feature type="domain" description="Peptidase M20 dimerisation" evidence="2">
    <location>
        <begin position="190"/>
        <end position="272"/>
    </location>
</feature>
<name>A0A417Z7F6_9MICO</name>
<comment type="caution">
    <text evidence="3">The sequence shown here is derived from an EMBL/GenBank/DDBJ whole genome shotgun (WGS) entry which is preliminary data.</text>
</comment>
<dbReference type="NCBIfam" id="TIGR01891">
    <property type="entry name" value="amidohydrolases"/>
    <property type="match status" value="1"/>
</dbReference>
<dbReference type="InterPro" id="IPR017439">
    <property type="entry name" value="Amidohydrolase"/>
</dbReference>
<accession>A0A417Z7F6</accession>
<dbReference type="Gene3D" id="3.30.70.360">
    <property type="match status" value="1"/>
</dbReference>
<evidence type="ECO:0000313" key="4">
    <source>
        <dbReference type="Proteomes" id="UP000285376"/>
    </source>
</evidence>
<keyword evidence="1" id="KW-0479">Metal-binding</keyword>
<dbReference type="InterPro" id="IPR002933">
    <property type="entry name" value="Peptidase_M20"/>
</dbReference>
<dbReference type="GO" id="GO:0046872">
    <property type="term" value="F:metal ion binding"/>
    <property type="evidence" value="ECO:0007669"/>
    <property type="project" value="UniProtKB-KW"/>
</dbReference>
<evidence type="ECO:0000259" key="2">
    <source>
        <dbReference type="Pfam" id="PF07687"/>
    </source>
</evidence>
<organism evidence="3 4">
    <name type="scientific">Dermacoccus abyssi</name>
    <dbReference type="NCBI Taxonomy" id="322596"/>
    <lineage>
        <taxon>Bacteria</taxon>
        <taxon>Bacillati</taxon>
        <taxon>Actinomycetota</taxon>
        <taxon>Actinomycetes</taxon>
        <taxon>Micrococcales</taxon>
        <taxon>Dermacoccaceae</taxon>
        <taxon>Dermacoccus</taxon>
    </lineage>
</organism>
<sequence>MFGRGKGSKASEGDLAAQVVEWRRWLHENAERSYEEHETTDYVASVLEDMGLKVHRFDMGTGLWCDVPAADGTSSKDVVGLRADIDALPMTEDTGLDFASANEGVSHACGHDAHTAMLLGAASLLVADPPPQPVRLIFQPAEETQPGGAKKCVEEGVTDGLTQLMGLHCDPHRPTGEVGVIAGPITSSNANFGITVTSSGGHTARPHETGDTIFAAAQIVTGLTAALDRRVDPRAGAVLTFGSINGGSAVNVIPAKAEMWGTLRGAKRDVWEIGEELVTTSVASIAATFGVEAEVTYTQGPPPVINDEECAERARAAVVSVFGEEGVGTAEQSSGGDDFSWYLDSVPGVYLRFGVHSGKGKETDLHHPGFLLDEDALADGARLFDAFARG</sequence>
<dbReference type="SUPFAM" id="SSF55031">
    <property type="entry name" value="Bacterial exopeptidase dimerisation domain"/>
    <property type="match status" value="1"/>
</dbReference>
<dbReference type="EMBL" id="QWLM01000004">
    <property type="protein sequence ID" value="RHW46584.1"/>
    <property type="molecule type" value="Genomic_DNA"/>
</dbReference>
<feature type="binding site" evidence="1">
    <location>
        <position position="109"/>
    </location>
    <ligand>
        <name>Mn(2+)</name>
        <dbReference type="ChEBI" id="CHEBI:29035"/>
        <label>2</label>
    </ligand>
</feature>
<dbReference type="Pfam" id="PF01546">
    <property type="entry name" value="Peptidase_M20"/>
    <property type="match status" value="1"/>
</dbReference>
<protein>
    <submittedName>
        <fullName evidence="3">Amidohydrolase</fullName>
    </submittedName>
</protein>
<dbReference type="RefSeq" id="WP_118912870.1">
    <property type="nucleotide sequence ID" value="NZ_CBCRVH010000003.1"/>
</dbReference>
<comment type="cofactor">
    <cofactor evidence="1">
        <name>Mn(2+)</name>
        <dbReference type="ChEBI" id="CHEBI:29035"/>
    </cofactor>
    <text evidence="1">The Mn(2+) ion enhances activity.</text>
</comment>
<keyword evidence="1" id="KW-0464">Manganese</keyword>
<dbReference type="AlphaFoldDB" id="A0A417Z7F6"/>
<dbReference type="SUPFAM" id="SSF53187">
    <property type="entry name" value="Zn-dependent exopeptidases"/>
    <property type="match status" value="1"/>
</dbReference>
<feature type="binding site" evidence="1">
    <location>
        <position position="168"/>
    </location>
    <ligand>
        <name>Mn(2+)</name>
        <dbReference type="ChEBI" id="CHEBI:29035"/>
        <label>2</label>
    </ligand>
</feature>
<evidence type="ECO:0000256" key="1">
    <source>
        <dbReference type="PIRSR" id="PIRSR005962-1"/>
    </source>
</evidence>
<dbReference type="GO" id="GO:0016787">
    <property type="term" value="F:hydrolase activity"/>
    <property type="evidence" value="ECO:0007669"/>
    <property type="project" value="UniProtKB-KW"/>
</dbReference>
<dbReference type="InterPro" id="IPR011650">
    <property type="entry name" value="Peptidase_M20_dimer"/>
</dbReference>
<feature type="binding site" evidence="1">
    <location>
        <position position="143"/>
    </location>
    <ligand>
        <name>Mn(2+)</name>
        <dbReference type="ChEBI" id="CHEBI:29035"/>
        <label>2</label>
    </ligand>
</feature>
<gene>
    <name evidence="3" type="ORF">D1832_04895</name>
</gene>
<keyword evidence="3" id="KW-0378">Hydrolase</keyword>